<comment type="caution">
    <text evidence="7">The sequence shown here is derived from an EMBL/GenBank/DDBJ whole genome shotgun (WGS) entry which is preliminary data.</text>
</comment>
<feature type="compositionally biased region" description="Basic and acidic residues" evidence="5">
    <location>
        <begin position="94"/>
        <end position="104"/>
    </location>
</feature>
<dbReference type="PANTHER" id="PTHR23235:SF120">
    <property type="entry name" value="KRUPPEL-LIKE FACTOR 15"/>
    <property type="match status" value="1"/>
</dbReference>
<evidence type="ECO:0000256" key="5">
    <source>
        <dbReference type="SAM" id="MobiDB-lite"/>
    </source>
</evidence>
<dbReference type="SMART" id="SM00355">
    <property type="entry name" value="ZnF_C2H2"/>
    <property type="match status" value="3"/>
</dbReference>
<evidence type="ECO:0000256" key="2">
    <source>
        <dbReference type="ARBA" id="ARBA00022771"/>
    </source>
</evidence>
<dbReference type="EMBL" id="JASJQH010000036">
    <property type="protein sequence ID" value="KAK9768084.1"/>
    <property type="molecule type" value="Genomic_DNA"/>
</dbReference>
<dbReference type="Pfam" id="PF00096">
    <property type="entry name" value="zf-C2H2"/>
    <property type="match status" value="2"/>
</dbReference>
<dbReference type="SUPFAM" id="SSF57667">
    <property type="entry name" value="beta-beta-alpha zinc fingers"/>
    <property type="match status" value="2"/>
</dbReference>
<protein>
    <recommendedName>
        <fullName evidence="6">C2H2-type domain-containing protein</fullName>
    </recommendedName>
</protein>
<name>A0ABR2X2T7_9FUNG</name>
<evidence type="ECO:0000256" key="1">
    <source>
        <dbReference type="ARBA" id="ARBA00022723"/>
    </source>
</evidence>
<feature type="region of interest" description="Disordered" evidence="5">
    <location>
        <begin position="94"/>
        <end position="114"/>
    </location>
</feature>
<feature type="compositionally biased region" description="Low complexity" evidence="5">
    <location>
        <begin position="201"/>
        <end position="218"/>
    </location>
</feature>
<feature type="region of interest" description="Disordered" evidence="5">
    <location>
        <begin position="198"/>
        <end position="218"/>
    </location>
</feature>
<reference evidence="7 8" key="1">
    <citation type="submission" date="2023-04" db="EMBL/GenBank/DDBJ databases">
        <title>Genome of Basidiobolus ranarum AG-B5.</title>
        <authorList>
            <person name="Stajich J.E."/>
            <person name="Carter-House D."/>
            <person name="Gryganskyi A."/>
        </authorList>
    </citation>
    <scope>NUCLEOTIDE SEQUENCE [LARGE SCALE GENOMIC DNA]</scope>
    <source>
        <strain evidence="7 8">AG-B5</strain>
    </source>
</reference>
<evidence type="ECO:0000256" key="3">
    <source>
        <dbReference type="ARBA" id="ARBA00022833"/>
    </source>
</evidence>
<keyword evidence="3" id="KW-0862">Zinc</keyword>
<dbReference type="Proteomes" id="UP001479436">
    <property type="component" value="Unassembled WGS sequence"/>
</dbReference>
<feature type="region of interest" description="Disordered" evidence="5">
    <location>
        <begin position="157"/>
        <end position="176"/>
    </location>
</feature>
<gene>
    <name evidence="7" type="ORF">K7432_001580</name>
</gene>
<accession>A0ABR2X2T7</accession>
<keyword evidence="1" id="KW-0479">Metal-binding</keyword>
<dbReference type="InterPro" id="IPR036236">
    <property type="entry name" value="Znf_C2H2_sf"/>
</dbReference>
<feature type="compositionally biased region" description="Low complexity" evidence="5">
    <location>
        <begin position="157"/>
        <end position="174"/>
    </location>
</feature>
<keyword evidence="8" id="KW-1185">Reference proteome</keyword>
<proteinExistence type="predicted"/>
<dbReference type="Gene3D" id="3.30.160.60">
    <property type="entry name" value="Classic Zinc Finger"/>
    <property type="match status" value="3"/>
</dbReference>
<sequence>MLDQPLSQTNDFPFTTAHLPVDSDHLSFGSLIQEQSDLSDFISTSILEAPRLTMISTAPTPDFEICPATPLNETPETQSLSDGVSFTRDNHFHQRQQNHLEPRATHRARSSSISSLSSITSSTSSFEEVWDLESENTLINMNMVDVGINMDDFNLGSSQSVSGSPSMSSPQDQPFVGPYFTNQNDFVLSQNGYLSPNTQLSRSSSLSSNPSQSSYSGSVSESYVQNNEYFQELLSSQLLASRRSSMCSIGTPTSFIDPDFCTQEELSEIQHGHGRSYSMSTIDFPSYNDNFQYPPFDQAKPLTGEANYPKLDLSQEMLPTVCDRSLQLSQEEIQFITFNSDLQNINSSTLCEANCANVGSQSCSSNRGQTEYICTISGCSKTFRRKHSLLSHQRTHSDDKPFPCEFCSRPFARKHDMLRHRRMHTGQKPYPCEACGMGFYRTDARQRHYQAEPKCWEVVMKGKIGM</sequence>
<evidence type="ECO:0000256" key="4">
    <source>
        <dbReference type="PROSITE-ProRule" id="PRU00042"/>
    </source>
</evidence>
<dbReference type="PANTHER" id="PTHR23235">
    <property type="entry name" value="KRUEPPEL-LIKE TRANSCRIPTION FACTOR"/>
    <property type="match status" value="1"/>
</dbReference>
<dbReference type="InterPro" id="IPR013087">
    <property type="entry name" value="Znf_C2H2_type"/>
</dbReference>
<feature type="domain" description="C2H2-type" evidence="6">
    <location>
        <begin position="372"/>
        <end position="401"/>
    </location>
</feature>
<evidence type="ECO:0000313" key="8">
    <source>
        <dbReference type="Proteomes" id="UP001479436"/>
    </source>
</evidence>
<dbReference type="PROSITE" id="PS50157">
    <property type="entry name" value="ZINC_FINGER_C2H2_2"/>
    <property type="match status" value="2"/>
</dbReference>
<feature type="domain" description="C2H2-type" evidence="6">
    <location>
        <begin position="402"/>
        <end position="429"/>
    </location>
</feature>
<evidence type="ECO:0000259" key="6">
    <source>
        <dbReference type="PROSITE" id="PS50157"/>
    </source>
</evidence>
<dbReference type="PROSITE" id="PS00028">
    <property type="entry name" value="ZINC_FINGER_C2H2_1"/>
    <property type="match status" value="2"/>
</dbReference>
<evidence type="ECO:0000313" key="7">
    <source>
        <dbReference type="EMBL" id="KAK9768084.1"/>
    </source>
</evidence>
<organism evidence="7 8">
    <name type="scientific">Basidiobolus ranarum</name>
    <dbReference type="NCBI Taxonomy" id="34480"/>
    <lineage>
        <taxon>Eukaryota</taxon>
        <taxon>Fungi</taxon>
        <taxon>Fungi incertae sedis</taxon>
        <taxon>Zoopagomycota</taxon>
        <taxon>Entomophthoromycotina</taxon>
        <taxon>Basidiobolomycetes</taxon>
        <taxon>Basidiobolales</taxon>
        <taxon>Basidiobolaceae</taxon>
        <taxon>Basidiobolus</taxon>
    </lineage>
</organism>
<keyword evidence="2 4" id="KW-0863">Zinc-finger</keyword>